<keyword evidence="11 12" id="KW-0663">Pyridoxal phosphate</keyword>
<dbReference type="InterPro" id="IPR036569">
    <property type="entry name" value="RpiB_LacA_LacB_sf"/>
</dbReference>
<keyword evidence="7 12" id="KW-0963">Cytoplasm</keyword>
<feature type="site" description="Plays an important role in substrate specificity" evidence="12">
    <location>
        <position position="548"/>
    </location>
</feature>
<dbReference type="GO" id="GO:0016861">
    <property type="term" value="F:intramolecular oxidoreductase activity, interconverting aldoses and ketoses"/>
    <property type="evidence" value="ECO:0007669"/>
    <property type="project" value="UniProtKB-ARBA"/>
</dbReference>
<dbReference type="GO" id="GO:0030170">
    <property type="term" value="F:pyridoxal phosphate binding"/>
    <property type="evidence" value="ECO:0007669"/>
    <property type="project" value="UniProtKB-UniRule"/>
</dbReference>
<evidence type="ECO:0000256" key="13">
    <source>
        <dbReference type="PIRSR" id="PIRSR617867-1"/>
    </source>
</evidence>
<comment type="similarity">
    <text evidence="5">Belongs to the low molecular weight phosphotyrosine protein phosphatase family.</text>
</comment>
<dbReference type="Gene3D" id="3.40.50.2300">
    <property type="match status" value="1"/>
</dbReference>
<dbReference type="PRINTS" id="PR00719">
    <property type="entry name" value="LMWPTPASE"/>
</dbReference>
<dbReference type="InterPro" id="IPR039429">
    <property type="entry name" value="SHMT-like_dom"/>
</dbReference>
<dbReference type="SUPFAM" id="SSF89623">
    <property type="entry name" value="Ribose/Galactose isomerase RpiB/AlsB"/>
    <property type="match status" value="1"/>
</dbReference>
<feature type="binding site" evidence="12">
    <location>
        <position position="440"/>
    </location>
    <ligand>
        <name>(6S)-5,6,7,8-tetrahydrofolate</name>
        <dbReference type="ChEBI" id="CHEBI:57453"/>
    </ligand>
</feature>
<evidence type="ECO:0000256" key="8">
    <source>
        <dbReference type="ARBA" id="ARBA00022563"/>
    </source>
</evidence>
<comment type="cofactor">
    <cofactor evidence="1 12">
        <name>pyridoxal 5'-phosphate</name>
        <dbReference type="ChEBI" id="CHEBI:597326"/>
    </cofactor>
</comment>
<comment type="similarity">
    <text evidence="4">Belongs to the LacAB/RpiB family.</text>
</comment>
<dbReference type="InterPro" id="IPR015421">
    <property type="entry name" value="PyrdxlP-dep_Trfase_major"/>
</dbReference>
<dbReference type="UniPathway" id="UPA00193"/>
<feature type="domain" description="Phosphotyrosine protein phosphatase I" evidence="14">
    <location>
        <begin position="2"/>
        <end position="148"/>
    </location>
</feature>
<dbReference type="FunFam" id="3.40.640.10:FF:000001">
    <property type="entry name" value="Serine hydroxymethyltransferase"/>
    <property type="match status" value="1"/>
</dbReference>
<dbReference type="Proteomes" id="UP000297713">
    <property type="component" value="Unassembled WGS sequence"/>
</dbReference>
<evidence type="ECO:0000313" key="15">
    <source>
        <dbReference type="EMBL" id="TFE71334.1"/>
    </source>
</evidence>
<feature type="modified residue" description="N6-(pyridoxal phosphate)lysine" evidence="12">
    <location>
        <position position="549"/>
    </location>
</feature>
<dbReference type="InterPro" id="IPR003500">
    <property type="entry name" value="RpiB_LacA_LacB"/>
</dbReference>
<comment type="subcellular location">
    <subcellularLocation>
        <location evidence="2 12">Cytoplasm</location>
    </subcellularLocation>
</comment>
<dbReference type="GO" id="GO:0035999">
    <property type="term" value="P:tetrahydrofolate interconversion"/>
    <property type="evidence" value="ECO:0007669"/>
    <property type="project" value="UniProtKB-UniRule"/>
</dbReference>
<feature type="binding site" evidence="12">
    <location>
        <begin position="444"/>
        <end position="446"/>
    </location>
    <ligand>
        <name>(6S)-5,6,7,8-tetrahydrofolate</name>
        <dbReference type="ChEBI" id="CHEBI:57453"/>
    </ligand>
</feature>
<dbReference type="Gene3D" id="3.40.1400.10">
    <property type="entry name" value="Sugar-phosphate isomerase, RpiB/LacA/LacB"/>
    <property type="match status" value="1"/>
</dbReference>
<evidence type="ECO:0000256" key="7">
    <source>
        <dbReference type="ARBA" id="ARBA00022490"/>
    </source>
</evidence>
<dbReference type="InterPro" id="IPR017867">
    <property type="entry name" value="Tyr_phospatase_low_mol_wt"/>
</dbReference>
<dbReference type="RefSeq" id="WP_134439327.1">
    <property type="nucleotide sequence ID" value="NZ_LXQC01000079.1"/>
</dbReference>
<dbReference type="Pfam" id="PF00464">
    <property type="entry name" value="SHMT"/>
    <property type="match status" value="1"/>
</dbReference>
<keyword evidence="16" id="KW-1185">Reference proteome</keyword>
<evidence type="ECO:0000256" key="5">
    <source>
        <dbReference type="ARBA" id="ARBA00011063"/>
    </source>
</evidence>
<dbReference type="GO" id="GO:0005829">
    <property type="term" value="C:cytosol"/>
    <property type="evidence" value="ECO:0007669"/>
    <property type="project" value="TreeGrafter"/>
</dbReference>
<evidence type="ECO:0000256" key="2">
    <source>
        <dbReference type="ARBA" id="ARBA00004496"/>
    </source>
</evidence>
<dbReference type="GO" id="GO:0008168">
    <property type="term" value="F:methyltransferase activity"/>
    <property type="evidence" value="ECO:0007669"/>
    <property type="project" value="UniProtKB-KW"/>
</dbReference>
<dbReference type="InterPro" id="IPR015424">
    <property type="entry name" value="PyrdxlP-dep_Trfase"/>
</dbReference>
<comment type="caution">
    <text evidence="12">Lacks conserved residue(s) required for the propagation of feature annotation.</text>
</comment>
<dbReference type="AlphaFoldDB" id="A0A4Y8PGE8"/>
<evidence type="ECO:0000256" key="3">
    <source>
        <dbReference type="ARBA" id="ARBA00006376"/>
    </source>
</evidence>
<dbReference type="SMART" id="SM00226">
    <property type="entry name" value="LMWPc"/>
    <property type="match status" value="1"/>
</dbReference>
<keyword evidence="9 12" id="KW-0808">Transferase</keyword>
<dbReference type="InterPro" id="IPR049943">
    <property type="entry name" value="Ser_HO-MeTrfase-like"/>
</dbReference>
<dbReference type="PANTHER" id="PTHR11680">
    <property type="entry name" value="SERINE HYDROXYMETHYLTRANSFERASE"/>
    <property type="match status" value="1"/>
</dbReference>
<dbReference type="UniPathway" id="UPA00288">
    <property type="reaction ID" value="UER01023"/>
</dbReference>
<dbReference type="GO" id="GO:0019264">
    <property type="term" value="P:glycine biosynthetic process from serine"/>
    <property type="evidence" value="ECO:0007669"/>
    <property type="project" value="UniProtKB-UniRule"/>
</dbReference>
<dbReference type="InterPro" id="IPR015422">
    <property type="entry name" value="PyrdxlP-dep_Trfase_small"/>
</dbReference>
<comment type="pathway">
    <text evidence="12">One-carbon metabolism; tetrahydrofolate interconversion.</text>
</comment>
<comment type="pathway">
    <text evidence="12">Amino-acid biosynthesis; glycine biosynthesis; glycine from L-serine: step 1/1.</text>
</comment>
<protein>
    <recommendedName>
        <fullName evidence="12">Serine hydroxymethyltransferase</fullName>
        <shortName evidence="12">SHMT</shortName>
        <shortName evidence="12">Serine methylase</shortName>
        <ecNumber evidence="12">2.1.2.1</ecNumber>
    </recommendedName>
</protein>
<accession>A0A4Y8PGE8</accession>
<dbReference type="InterPro" id="IPR036196">
    <property type="entry name" value="Ptyr_pPase_sf"/>
</dbReference>
<reference evidence="15 16" key="1">
    <citation type="submission" date="2016-05" db="EMBL/GenBank/DDBJ databases">
        <title>Diversity and Homogeneity among Thermoacidophilic Verrucomicrobia Methanotrophs Linked with Geographical Origin.</title>
        <authorList>
            <person name="Erikstad H.-A."/>
            <person name="Smestad N.B."/>
            <person name="Ceballos R.M."/>
            <person name="Birkeland N.-K."/>
        </authorList>
    </citation>
    <scope>NUCLEOTIDE SEQUENCE [LARGE SCALE GENOMIC DNA]</scope>
    <source>
        <strain evidence="15 16">Phi</strain>
    </source>
</reference>
<evidence type="ECO:0000256" key="6">
    <source>
        <dbReference type="ARBA" id="ARBA00011738"/>
    </source>
</evidence>
<dbReference type="NCBIfam" id="NF000586">
    <property type="entry name" value="PRK00011.1"/>
    <property type="match status" value="1"/>
</dbReference>
<gene>
    <name evidence="12" type="primary">glyA</name>
    <name evidence="15" type="ORF">A7Q10_05020</name>
</gene>
<comment type="similarity">
    <text evidence="3 12">Belongs to the SHMT family.</text>
</comment>
<keyword evidence="12" id="KW-0028">Amino-acid biosynthesis</keyword>
<dbReference type="PANTHER" id="PTHR11680:SF35">
    <property type="entry name" value="SERINE HYDROXYMETHYLTRANSFERASE 1"/>
    <property type="match status" value="1"/>
</dbReference>
<dbReference type="HAMAP" id="MF_00051">
    <property type="entry name" value="SHMT"/>
    <property type="match status" value="1"/>
</dbReference>
<keyword evidence="8 12" id="KW-0554">One-carbon metabolism</keyword>
<name>A0A4Y8PGE8_9BACT</name>
<organism evidence="15 16">
    <name type="scientific">Methylacidiphilum caldifontis</name>
    <dbReference type="NCBI Taxonomy" id="2795386"/>
    <lineage>
        <taxon>Bacteria</taxon>
        <taxon>Pseudomonadati</taxon>
        <taxon>Verrucomicrobiota</taxon>
        <taxon>Methylacidiphilae</taxon>
        <taxon>Methylacidiphilales</taxon>
        <taxon>Methylacidiphilaceae</taxon>
        <taxon>Methylacidiphilum (ex Ratnadevi et al. 2023)</taxon>
    </lineage>
</organism>
<dbReference type="Pfam" id="PF01451">
    <property type="entry name" value="LMWPc"/>
    <property type="match status" value="1"/>
</dbReference>
<dbReference type="CDD" id="cd16344">
    <property type="entry name" value="LMWPAP"/>
    <property type="match status" value="1"/>
</dbReference>
<keyword evidence="10" id="KW-0378">Hydrolase</keyword>
<evidence type="ECO:0000256" key="11">
    <source>
        <dbReference type="ARBA" id="ARBA00022898"/>
    </source>
</evidence>
<dbReference type="InterPro" id="IPR001085">
    <property type="entry name" value="Ser_HO-MeTrfase"/>
</dbReference>
<comment type="catalytic activity">
    <reaction evidence="12">
        <text>(6R)-5,10-methylene-5,6,7,8-tetrahydrofolate + glycine + H2O = (6S)-5,6,7,8-tetrahydrofolate + L-serine</text>
        <dbReference type="Rhea" id="RHEA:15481"/>
        <dbReference type="ChEBI" id="CHEBI:15377"/>
        <dbReference type="ChEBI" id="CHEBI:15636"/>
        <dbReference type="ChEBI" id="CHEBI:33384"/>
        <dbReference type="ChEBI" id="CHEBI:57305"/>
        <dbReference type="ChEBI" id="CHEBI:57453"/>
        <dbReference type="EC" id="2.1.2.1"/>
    </reaction>
</comment>
<dbReference type="CDD" id="cd00378">
    <property type="entry name" value="SHMT"/>
    <property type="match status" value="1"/>
</dbReference>
<dbReference type="Pfam" id="PF02502">
    <property type="entry name" value="LacAB_rpiB"/>
    <property type="match status" value="1"/>
</dbReference>
<proteinExistence type="inferred from homology"/>
<evidence type="ECO:0000256" key="1">
    <source>
        <dbReference type="ARBA" id="ARBA00001933"/>
    </source>
</evidence>
<dbReference type="GO" id="GO:0005975">
    <property type="term" value="P:carbohydrate metabolic process"/>
    <property type="evidence" value="ECO:0007669"/>
    <property type="project" value="InterPro"/>
</dbReference>
<dbReference type="SUPFAM" id="SSF52788">
    <property type="entry name" value="Phosphotyrosine protein phosphatases I"/>
    <property type="match status" value="1"/>
</dbReference>
<dbReference type="InterPro" id="IPR019798">
    <property type="entry name" value="Ser_HO-MeTrfase_PLP_BS"/>
</dbReference>
<evidence type="ECO:0000259" key="14">
    <source>
        <dbReference type="SMART" id="SM00226"/>
    </source>
</evidence>
<comment type="function">
    <text evidence="12">Catalyzes the reversible interconversion of serine and glycine with tetrahydrofolate (THF) serving as the one-carbon carrier. This reaction serves as the major source of one-carbon groups required for the biosynthesis of purines, thymidylate, methionine, and other important biomolecules. Also exhibits THF-independent aldolase activity toward beta-hydroxyamino acids, producing glycine and aldehydes, via a retro-aldol mechanism.</text>
</comment>
<dbReference type="InterPro" id="IPR023485">
    <property type="entry name" value="Ptyr_pPase"/>
</dbReference>
<evidence type="ECO:0000256" key="9">
    <source>
        <dbReference type="ARBA" id="ARBA00022679"/>
    </source>
</evidence>
<sequence>MKNILFVCTGNICRSPMAKGLFESLIQGNKDIQVDSAGIGAVSGLPPSPHAIEVMAEIGIDISHIRSKPVNSELIRKADFIFCMSYSHLDSLLLLYPDAGDKIFLLLEFAQDLPIMAREIPDPIGGSIELYKLCRDQMRQVMPKILSFVLNSSPSQPEFSLSEGKNLDRNNLRVFLGSDPNGAELKNACRAILFRWQIPLEDIEVENPMDISAIIERMALELLETPFSTGILFSKHGIEMEIAANKIPQIRAVRVSSLTDIQIARNELNCNVLCLGSRYIRAEDLPPILEAWLETFYEKLSHKQNTLKTEPLTYPSMHIPYQSSTALSLVDPKIFFLIKKEAQRQKQNLELIASENFASPAVMEAQGSCLTNKYAEGYPGRRWYGGCENVDEIESLAIERAKELFKAEHVNVQPHSGSQANMAVYFAMLKPFETIMSMDLSHGGHLTHGFKMNFSGRFYNVIHYGVSPKDERIDYDSLETAVKEHRPRMLVAGASAYPVIIDFPRLKAIADSVGAYLMVDMAHIAGLVATGLHPSPIPYADFVTTTTHKTLRGPRGGVIFCKAKYAKEIDSQIFPGIQGGPLVHVIAAKAVCFHEALQDSFVEYQKQVLKNAKALAEGMKKNGYRLIAGGTENHLMLVDLRPMGITGKEAQDILDRVGITVNKNTLPFDTIPPYQGGGIRIGSPAVTTRGMKENEMFDIASWIHQALTHRNDPQTLEKIRQSVLELTSSFPLPFDK</sequence>
<dbReference type="Gene3D" id="3.90.1150.10">
    <property type="entry name" value="Aspartate Aminotransferase, domain 1"/>
    <property type="match status" value="1"/>
</dbReference>
<dbReference type="EC" id="2.1.2.1" evidence="12"/>
<feature type="active site" description="Proton donor" evidence="13">
    <location>
        <position position="122"/>
    </location>
</feature>
<dbReference type="PROSITE" id="PS00096">
    <property type="entry name" value="SHMT"/>
    <property type="match status" value="1"/>
</dbReference>
<dbReference type="GO" id="GO:0032259">
    <property type="term" value="P:methylation"/>
    <property type="evidence" value="ECO:0007669"/>
    <property type="project" value="UniProtKB-KW"/>
</dbReference>
<dbReference type="Gene3D" id="3.40.640.10">
    <property type="entry name" value="Type I PLP-dependent aspartate aminotransferase-like (Major domain)"/>
    <property type="match status" value="1"/>
</dbReference>
<keyword evidence="15" id="KW-0489">Methyltransferase</keyword>
<evidence type="ECO:0000256" key="4">
    <source>
        <dbReference type="ARBA" id="ARBA00008754"/>
    </source>
</evidence>
<evidence type="ECO:0000256" key="12">
    <source>
        <dbReference type="HAMAP-Rule" id="MF_00051"/>
    </source>
</evidence>
<dbReference type="OrthoDB" id="9803846at2"/>
<dbReference type="GO" id="GO:0004372">
    <property type="term" value="F:glycine hydroxymethyltransferase activity"/>
    <property type="evidence" value="ECO:0007669"/>
    <property type="project" value="UniProtKB-UniRule"/>
</dbReference>
<dbReference type="GO" id="GO:0004725">
    <property type="term" value="F:protein tyrosine phosphatase activity"/>
    <property type="evidence" value="ECO:0007669"/>
    <property type="project" value="InterPro"/>
</dbReference>
<dbReference type="SUPFAM" id="SSF53383">
    <property type="entry name" value="PLP-dependent transferases"/>
    <property type="match status" value="1"/>
</dbReference>
<evidence type="ECO:0000256" key="10">
    <source>
        <dbReference type="ARBA" id="ARBA00022801"/>
    </source>
</evidence>
<comment type="subunit">
    <text evidence="6 12">Homodimer.</text>
</comment>
<feature type="active site" description="Nucleophile" evidence="13">
    <location>
        <position position="8"/>
    </location>
</feature>
<evidence type="ECO:0000313" key="16">
    <source>
        <dbReference type="Proteomes" id="UP000297713"/>
    </source>
</evidence>
<dbReference type="EMBL" id="LXQC01000079">
    <property type="protein sequence ID" value="TFE71334.1"/>
    <property type="molecule type" value="Genomic_DNA"/>
</dbReference>
<feature type="active site" evidence="13">
    <location>
        <position position="14"/>
    </location>
</feature>
<comment type="caution">
    <text evidence="15">The sequence shown here is derived from an EMBL/GenBank/DDBJ whole genome shotgun (WGS) entry which is preliminary data.</text>
</comment>